<dbReference type="PANTHER" id="PTHR33065">
    <property type="entry name" value="OS07G0486400 PROTEIN"/>
    <property type="match status" value="1"/>
</dbReference>
<keyword evidence="3" id="KW-0843">Virulence</keyword>
<accession>A0A367L2D3</accession>
<sequence length="674" mass="76640">MRGLTALTLAGHFWLVISSEAKSLSRRQARNHVNLVYRGDDRTPWEVREAGGFRPWGEGWGDESFFRIDRHYNAGPSGCGRQDFDDPAFFWRTAYVSLATDRHKASKYGVWLYEIRATPNILDGANADGEVMALGGVHWRQIRRYTQMRDRTGLEDRVDDSTWLDNPEYDFQLYEWSSWSALCGLSMDYPDVLESGVVGPGGMDAMRAGHHFMTNTMGMRELYGNFPPQFEQYQPNYDIPRPSFASLPPWEEDERRLRLFLDAEMQNLPGQCQQALQDAFVWGLDQNSCDMAIRSQVAAICGVPAGGPIKRPCCNMAASLEMATHMTFGLQPMQGSCSDSRRAERFWQTAEWYQGSDRELLRNLFPQLGIDLIHTLADGTNDGPNDDLWDYEGSWGNGPRRGFSSNDYDRNEGSWNRGNQQPNREVGRPMAQISSVVVHNIDNENPGNLFGQIKVTDRLGEQTIYKVGADNAQLIHPGEKMKLEGPKRPIEADTTFFIDFDLWDWDEDWSSNDKIGAGRFTWDVTSPLAAYDKMVQRTIKGPRGEVSMELMAIRNAVAARVDIFIMNGDDENPVNVFGKVRVTAKHFDYLVFDRADDDYRDVVPGESMPLIANMFAMPLRQSMKVRLDLWDYDSSSANDEIARETLTFWPQVGGKSRQTAKGTYGRVDVEVTWR</sequence>
<evidence type="ECO:0000259" key="7">
    <source>
        <dbReference type="Pfam" id="PF20241"/>
    </source>
</evidence>
<evidence type="ECO:0000256" key="6">
    <source>
        <dbReference type="SAM" id="SignalP"/>
    </source>
</evidence>
<dbReference type="AlphaFoldDB" id="A0A367L2D3"/>
<comment type="caution">
    <text evidence="8">The sequence shown here is derived from an EMBL/GenBank/DDBJ whole genome shotgun (WGS) entry which is preliminary data.</text>
</comment>
<evidence type="ECO:0000256" key="1">
    <source>
        <dbReference type="ARBA" id="ARBA00022656"/>
    </source>
</evidence>
<name>A0A367L2D3_9HYPO</name>
<dbReference type="PANTHER" id="PTHR33065:SF88">
    <property type="entry name" value="OS11G0104220 PROTEIN"/>
    <property type="match status" value="1"/>
</dbReference>
<feature type="signal peptide" evidence="6">
    <location>
        <begin position="1"/>
        <end position="21"/>
    </location>
</feature>
<keyword evidence="2 6" id="KW-0732">Signal</keyword>
<dbReference type="OrthoDB" id="4917243at2759"/>
<dbReference type="EMBL" id="LKCN02000018">
    <property type="protein sequence ID" value="RCI08593.1"/>
    <property type="molecule type" value="Genomic_DNA"/>
</dbReference>
<dbReference type="InterPro" id="IPR001144">
    <property type="entry name" value="Enterotoxin_A"/>
</dbReference>
<evidence type="ECO:0000313" key="8">
    <source>
        <dbReference type="EMBL" id="RCI08593.1"/>
    </source>
</evidence>
<dbReference type="Pfam" id="PF01375">
    <property type="entry name" value="Enterotoxin_a"/>
    <property type="match status" value="1"/>
</dbReference>
<feature type="domain" description="DUF6598" evidence="7">
    <location>
        <begin position="430"/>
        <end position="671"/>
    </location>
</feature>
<proteinExistence type="predicted"/>
<evidence type="ECO:0000256" key="4">
    <source>
        <dbReference type="ARBA" id="ARBA00023157"/>
    </source>
</evidence>
<evidence type="ECO:0000256" key="2">
    <source>
        <dbReference type="ARBA" id="ARBA00022729"/>
    </source>
</evidence>
<gene>
    <name evidence="8" type="ORF">L249_4735</name>
</gene>
<dbReference type="Pfam" id="PF20241">
    <property type="entry name" value="DUF6598"/>
    <property type="match status" value="1"/>
</dbReference>
<feature type="compositionally biased region" description="Polar residues" evidence="5">
    <location>
        <begin position="413"/>
        <end position="423"/>
    </location>
</feature>
<dbReference type="STRING" id="1330021.A0A367L2D3"/>
<reference evidence="8 9" key="1">
    <citation type="journal article" date="2015" name="BMC Genomics">
        <title>Insights from the genome of Ophiocordyceps polyrhachis-furcata to pathogenicity and host specificity in insect fungi.</title>
        <authorList>
            <person name="Wichadakul D."/>
            <person name="Kobmoo N."/>
            <person name="Ingsriswang S."/>
            <person name="Tangphatsornruang S."/>
            <person name="Chantasingh D."/>
            <person name="Luangsa-ard J.J."/>
            <person name="Eurwilaichitr L."/>
        </authorList>
    </citation>
    <scope>NUCLEOTIDE SEQUENCE [LARGE SCALE GENOMIC DNA]</scope>
    <source>
        <strain evidence="8 9">BCC 54312</strain>
    </source>
</reference>
<feature type="region of interest" description="Disordered" evidence="5">
    <location>
        <begin position="400"/>
        <end position="426"/>
    </location>
</feature>
<evidence type="ECO:0000256" key="3">
    <source>
        <dbReference type="ARBA" id="ARBA00023026"/>
    </source>
</evidence>
<evidence type="ECO:0000256" key="5">
    <source>
        <dbReference type="SAM" id="MobiDB-lite"/>
    </source>
</evidence>
<dbReference type="GO" id="GO:0090729">
    <property type="term" value="F:toxin activity"/>
    <property type="evidence" value="ECO:0007669"/>
    <property type="project" value="UniProtKB-KW"/>
</dbReference>
<dbReference type="SUPFAM" id="SSF56399">
    <property type="entry name" value="ADP-ribosylation"/>
    <property type="match status" value="1"/>
</dbReference>
<feature type="chain" id="PRO_5016794138" evidence="6">
    <location>
        <begin position="22"/>
        <end position="674"/>
    </location>
</feature>
<dbReference type="Proteomes" id="UP000253664">
    <property type="component" value="Unassembled WGS sequence"/>
</dbReference>
<keyword evidence="4" id="KW-1015">Disulfide bond</keyword>
<protein>
    <submittedName>
        <fullName evidence="8">Heat-labile enterotoxin</fullName>
    </submittedName>
</protein>
<dbReference type="InterPro" id="IPR046533">
    <property type="entry name" value="DUF6598"/>
</dbReference>
<dbReference type="Gene3D" id="3.90.210.10">
    <property type="entry name" value="Heat-Labile Enterotoxin, subunit A"/>
    <property type="match status" value="1"/>
</dbReference>
<evidence type="ECO:0000313" key="9">
    <source>
        <dbReference type="Proteomes" id="UP000253664"/>
    </source>
</evidence>
<keyword evidence="9" id="KW-1185">Reference proteome</keyword>
<keyword evidence="1" id="KW-0800">Toxin</keyword>
<organism evidence="8 9">
    <name type="scientific">Ophiocordyceps polyrhachis-furcata BCC 54312</name>
    <dbReference type="NCBI Taxonomy" id="1330021"/>
    <lineage>
        <taxon>Eukaryota</taxon>
        <taxon>Fungi</taxon>
        <taxon>Dikarya</taxon>
        <taxon>Ascomycota</taxon>
        <taxon>Pezizomycotina</taxon>
        <taxon>Sordariomycetes</taxon>
        <taxon>Hypocreomycetidae</taxon>
        <taxon>Hypocreales</taxon>
        <taxon>Ophiocordycipitaceae</taxon>
        <taxon>Ophiocordyceps</taxon>
    </lineage>
</organism>